<dbReference type="SUPFAM" id="SSF55729">
    <property type="entry name" value="Acyl-CoA N-acyltransferases (Nat)"/>
    <property type="match status" value="1"/>
</dbReference>
<evidence type="ECO:0000313" key="2">
    <source>
        <dbReference type="EMBL" id="MFC0391031.1"/>
    </source>
</evidence>
<protein>
    <submittedName>
        <fullName evidence="2">GNAT family N-acetyltransferase</fullName>
        <ecNumber evidence="2">2.3.1.-</ecNumber>
    </submittedName>
</protein>
<keyword evidence="2" id="KW-0808">Transferase</keyword>
<proteinExistence type="predicted"/>
<dbReference type="PROSITE" id="PS51186">
    <property type="entry name" value="GNAT"/>
    <property type="match status" value="1"/>
</dbReference>
<name>A0ABV6J5I4_9BACL</name>
<gene>
    <name evidence="2" type="ORF">ACFFJ8_06545</name>
</gene>
<feature type="domain" description="N-acetyltransferase" evidence="1">
    <location>
        <begin position="5"/>
        <end position="166"/>
    </location>
</feature>
<dbReference type="InterPro" id="IPR000182">
    <property type="entry name" value="GNAT_dom"/>
</dbReference>
<evidence type="ECO:0000313" key="3">
    <source>
        <dbReference type="Proteomes" id="UP001589818"/>
    </source>
</evidence>
<dbReference type="Gene3D" id="3.40.630.30">
    <property type="match status" value="1"/>
</dbReference>
<reference evidence="2 3" key="1">
    <citation type="submission" date="2024-09" db="EMBL/GenBank/DDBJ databases">
        <authorList>
            <person name="Sun Q."/>
            <person name="Mori K."/>
        </authorList>
    </citation>
    <scope>NUCLEOTIDE SEQUENCE [LARGE SCALE GENOMIC DNA]</scope>
    <source>
        <strain evidence="2 3">CCM 4839</strain>
    </source>
</reference>
<keyword evidence="2" id="KW-0012">Acyltransferase</keyword>
<dbReference type="GO" id="GO:0016746">
    <property type="term" value="F:acyltransferase activity"/>
    <property type="evidence" value="ECO:0007669"/>
    <property type="project" value="UniProtKB-KW"/>
</dbReference>
<dbReference type="InterPro" id="IPR016181">
    <property type="entry name" value="Acyl_CoA_acyltransferase"/>
</dbReference>
<comment type="caution">
    <text evidence="2">The sequence shown here is derived from an EMBL/GenBank/DDBJ whole genome shotgun (WGS) entry which is preliminary data.</text>
</comment>
<dbReference type="RefSeq" id="WP_204818299.1">
    <property type="nucleotide sequence ID" value="NZ_JANHOF010000004.1"/>
</dbReference>
<sequence length="166" mass="18979">MSIGLIIRNIRTGEMEFFSSILKEGAGWLSERGMPMWSADQVSAQQLLASNPIDEMYMGFLNNETAAVMILQEEDPWVWPDDPVHQSLYLHKLCVRRKYGGTGVSQGMIRWAESHAKHLGKKFLKLDCASDRTRLCEFYTRQGFNKVNETVVLGKYPTSLFELKIT</sequence>
<dbReference type="CDD" id="cd04301">
    <property type="entry name" value="NAT_SF"/>
    <property type="match status" value="1"/>
</dbReference>
<accession>A0ABV6J5I4</accession>
<dbReference type="EMBL" id="JBHLVF010000010">
    <property type="protein sequence ID" value="MFC0391031.1"/>
    <property type="molecule type" value="Genomic_DNA"/>
</dbReference>
<organism evidence="2 3">
    <name type="scientific">Paenibacillus mendelii</name>
    <dbReference type="NCBI Taxonomy" id="206163"/>
    <lineage>
        <taxon>Bacteria</taxon>
        <taxon>Bacillati</taxon>
        <taxon>Bacillota</taxon>
        <taxon>Bacilli</taxon>
        <taxon>Bacillales</taxon>
        <taxon>Paenibacillaceae</taxon>
        <taxon>Paenibacillus</taxon>
    </lineage>
</organism>
<keyword evidence="3" id="KW-1185">Reference proteome</keyword>
<dbReference type="Proteomes" id="UP001589818">
    <property type="component" value="Unassembled WGS sequence"/>
</dbReference>
<evidence type="ECO:0000259" key="1">
    <source>
        <dbReference type="PROSITE" id="PS51186"/>
    </source>
</evidence>
<dbReference type="EC" id="2.3.1.-" evidence="2"/>
<dbReference type="Pfam" id="PF00583">
    <property type="entry name" value="Acetyltransf_1"/>
    <property type="match status" value="1"/>
</dbReference>